<dbReference type="OrthoDB" id="9866412at2"/>
<sequence>MRKNFFCLGLLLCTISFISCETEEKELVSNNNSTLDLPAKPGTYLYKNMENRWFWLSGCTGTSGLCVIEVKKLETAPDRINLTPYKGDHLQLEDLKNVYIAENLIEVQKNLDVNELITFKEIMKFNSDKNLVSYDLDLLEKAYQSKDLFYNKVSEITLKLDQKTENIIIVEESGKEIIIKK</sequence>
<organism evidence="1 2">
    <name type="scientific">Myroides odoratus</name>
    <name type="common">Flavobacterium odoratum</name>
    <dbReference type="NCBI Taxonomy" id="256"/>
    <lineage>
        <taxon>Bacteria</taxon>
        <taxon>Pseudomonadati</taxon>
        <taxon>Bacteroidota</taxon>
        <taxon>Flavobacteriia</taxon>
        <taxon>Flavobacteriales</taxon>
        <taxon>Flavobacteriaceae</taxon>
        <taxon>Myroides</taxon>
    </lineage>
</organism>
<accession>A0A9Q6Z702</accession>
<dbReference type="GeneID" id="93529644"/>
<gene>
    <name evidence="1" type="ORF">I6I88_18310</name>
</gene>
<dbReference type="Proteomes" id="UP000596202">
    <property type="component" value="Chromosome"/>
</dbReference>
<dbReference type="PROSITE" id="PS51257">
    <property type="entry name" value="PROKAR_LIPOPROTEIN"/>
    <property type="match status" value="1"/>
</dbReference>
<dbReference type="AlphaFoldDB" id="A0A9Q6Z702"/>
<proteinExistence type="predicted"/>
<reference evidence="1 2" key="1">
    <citation type="submission" date="2021-01" db="EMBL/GenBank/DDBJ databases">
        <title>FDA dAtabase for Regulatory Grade micrObial Sequences (FDA-ARGOS): Supporting development and validation of Infectious Disease Dx tests.</title>
        <authorList>
            <person name="Sproer C."/>
            <person name="Gronow S."/>
            <person name="Severitt S."/>
            <person name="Schroder I."/>
            <person name="Tallon L."/>
            <person name="Sadzewicz L."/>
            <person name="Zhao X."/>
            <person name="Boylan J."/>
            <person name="Ott S."/>
            <person name="Bowen H."/>
            <person name="Vavikolanu K."/>
            <person name="Mehta A."/>
            <person name="Aluvathingal J."/>
            <person name="Nadendla S."/>
            <person name="Lowell S."/>
            <person name="Myers T."/>
            <person name="Yan Y."/>
            <person name="Sichtig H."/>
        </authorList>
    </citation>
    <scope>NUCLEOTIDE SEQUENCE [LARGE SCALE GENOMIC DNA]</scope>
    <source>
        <strain evidence="1 2">FDAARGOS_1131</strain>
    </source>
</reference>
<name>A0A9Q6Z702_MYROD</name>
<dbReference type="EMBL" id="CP068108">
    <property type="protein sequence ID" value="QQU00087.1"/>
    <property type="molecule type" value="Genomic_DNA"/>
</dbReference>
<evidence type="ECO:0000313" key="2">
    <source>
        <dbReference type="Proteomes" id="UP000596202"/>
    </source>
</evidence>
<protein>
    <recommendedName>
        <fullName evidence="3">Lipoprotein</fullName>
    </recommendedName>
</protein>
<evidence type="ECO:0000313" key="1">
    <source>
        <dbReference type="EMBL" id="QQU00087.1"/>
    </source>
</evidence>
<evidence type="ECO:0008006" key="3">
    <source>
        <dbReference type="Google" id="ProtNLM"/>
    </source>
</evidence>
<dbReference type="RefSeq" id="WP_002988994.1">
    <property type="nucleotide sequence ID" value="NZ_CP068108.1"/>
</dbReference>